<accession>A0A1Y5FFX7</accession>
<sequence>MKKILTIAALTVMTMSSGFAASKTITHNIEETKKASNAFSNHTDGVRISMGFSVLNYSKAKSNSGEWDLNSNDNSAYSDSVSTHVPLEFKIEKSFSVNHRLSTSTALRYATAGSSTESKGDYNESSWNREKLETKYNEYGLEQRIHLNLGNGPRFRPFIAFQVGITSIKTKDMDSSNYLELKGIHTNIKTGGELCWKSGWYIETSIAYTRFNVNKISDNDESTSETNNLKLTGFNAGFNFGFAF</sequence>
<dbReference type="EMBL" id="MAAO01000004">
    <property type="protein sequence ID" value="OUR98612.1"/>
    <property type="molecule type" value="Genomic_DNA"/>
</dbReference>
<feature type="chain" id="PRO_5012554262" description="Outer membrane protein beta-barrel domain-containing protein" evidence="1">
    <location>
        <begin position="21"/>
        <end position="244"/>
    </location>
</feature>
<evidence type="ECO:0008006" key="4">
    <source>
        <dbReference type="Google" id="ProtNLM"/>
    </source>
</evidence>
<dbReference type="AlphaFoldDB" id="A0A1Y5FFX7"/>
<proteinExistence type="predicted"/>
<feature type="signal peptide" evidence="1">
    <location>
        <begin position="1"/>
        <end position="20"/>
    </location>
</feature>
<reference evidence="3" key="1">
    <citation type="journal article" date="2017" name="Proc. Natl. Acad. Sci. U.S.A.">
        <title>Simulation of Deepwater Horizon oil plume reveals substrate specialization within a complex community of hydrocarbon-degraders.</title>
        <authorList>
            <person name="Hu P."/>
            <person name="Dubinsky E.A."/>
            <person name="Probst A.J."/>
            <person name="Wang J."/>
            <person name="Sieber C.M.K."/>
            <person name="Tom L.M."/>
            <person name="Gardinali P."/>
            <person name="Banfield J.F."/>
            <person name="Atlas R.M."/>
            <person name="Andersen G.L."/>
        </authorList>
    </citation>
    <scope>NUCLEOTIDE SEQUENCE [LARGE SCALE GENOMIC DNA]</scope>
</reference>
<name>A0A1Y5FFX7_9BACT</name>
<comment type="caution">
    <text evidence="2">The sequence shown here is derived from an EMBL/GenBank/DDBJ whole genome shotgun (WGS) entry which is preliminary data.</text>
</comment>
<evidence type="ECO:0000256" key="1">
    <source>
        <dbReference type="SAM" id="SignalP"/>
    </source>
</evidence>
<organism evidence="2 3">
    <name type="scientific">Halobacteriovorax marinus</name>
    <dbReference type="NCBI Taxonomy" id="97084"/>
    <lineage>
        <taxon>Bacteria</taxon>
        <taxon>Pseudomonadati</taxon>
        <taxon>Bdellovibrionota</taxon>
        <taxon>Bacteriovoracia</taxon>
        <taxon>Bacteriovoracales</taxon>
        <taxon>Halobacteriovoraceae</taxon>
        <taxon>Halobacteriovorax</taxon>
    </lineage>
</organism>
<evidence type="ECO:0000313" key="3">
    <source>
        <dbReference type="Proteomes" id="UP000196531"/>
    </source>
</evidence>
<evidence type="ECO:0000313" key="2">
    <source>
        <dbReference type="EMBL" id="OUR98612.1"/>
    </source>
</evidence>
<dbReference type="Proteomes" id="UP000196531">
    <property type="component" value="Unassembled WGS sequence"/>
</dbReference>
<protein>
    <recommendedName>
        <fullName evidence="4">Outer membrane protein beta-barrel domain-containing protein</fullName>
    </recommendedName>
</protein>
<keyword evidence="1" id="KW-0732">Signal</keyword>
<gene>
    <name evidence="2" type="ORF">A9Q84_04135</name>
</gene>